<dbReference type="GO" id="GO:0019288">
    <property type="term" value="P:isopentenyl diphosphate biosynthetic process, methylerythritol 4-phosphate pathway"/>
    <property type="evidence" value="ECO:0007669"/>
    <property type="project" value="TreeGrafter"/>
</dbReference>
<dbReference type="InterPro" id="IPR009014">
    <property type="entry name" value="Transketo_C/PFOR_II"/>
</dbReference>
<feature type="binding site" evidence="11">
    <location>
        <position position="293"/>
    </location>
    <ligand>
        <name>thiamine diphosphate</name>
        <dbReference type="ChEBI" id="CHEBI:58937"/>
    </ligand>
</feature>
<evidence type="ECO:0000256" key="9">
    <source>
        <dbReference type="ARBA" id="ARBA00023229"/>
    </source>
</evidence>
<feature type="binding site" evidence="11">
    <location>
        <position position="373"/>
    </location>
    <ligand>
        <name>thiamine diphosphate</name>
        <dbReference type="ChEBI" id="CHEBI:58937"/>
    </ligand>
</feature>
<dbReference type="InterPro" id="IPR020826">
    <property type="entry name" value="Transketolase_BS"/>
</dbReference>
<dbReference type="SMART" id="SM00861">
    <property type="entry name" value="Transket_pyr"/>
    <property type="match status" value="1"/>
</dbReference>
<keyword evidence="14" id="KW-1185">Reference proteome</keyword>
<dbReference type="KEGG" id="dmp:FAK_24510"/>
<evidence type="ECO:0000313" key="13">
    <source>
        <dbReference type="EMBL" id="BEQ15385.1"/>
    </source>
</evidence>
<dbReference type="FunFam" id="3.40.50.920:FF:000002">
    <property type="entry name" value="1-deoxy-D-xylulose-5-phosphate synthase"/>
    <property type="match status" value="1"/>
</dbReference>
<feature type="domain" description="Transketolase-like pyrimidine-binding" evidence="12">
    <location>
        <begin position="322"/>
        <end position="486"/>
    </location>
</feature>
<evidence type="ECO:0000313" key="14">
    <source>
        <dbReference type="Proteomes" id="UP001366166"/>
    </source>
</evidence>
<dbReference type="PANTHER" id="PTHR43322:SF5">
    <property type="entry name" value="1-DEOXY-D-XYLULOSE-5-PHOSPHATE SYNTHASE, CHLOROPLASTIC"/>
    <property type="match status" value="1"/>
</dbReference>
<feature type="binding site" evidence="11">
    <location>
        <position position="182"/>
    </location>
    <ligand>
        <name>thiamine diphosphate</name>
        <dbReference type="ChEBI" id="CHEBI:58937"/>
    </ligand>
</feature>
<comment type="subunit">
    <text evidence="3 11">Homodimer.</text>
</comment>
<comment type="similarity">
    <text evidence="2 11">Belongs to the transketolase family. DXPS subfamily.</text>
</comment>
<dbReference type="InterPro" id="IPR029061">
    <property type="entry name" value="THDP-binding"/>
</dbReference>
<dbReference type="EC" id="2.2.1.7" evidence="11"/>
<keyword evidence="5 11" id="KW-0479">Metal-binding</keyword>
<dbReference type="Proteomes" id="UP001366166">
    <property type="component" value="Chromosome"/>
</dbReference>
<dbReference type="SUPFAM" id="SSF52518">
    <property type="entry name" value="Thiamin diphosphate-binding fold (THDP-binding)"/>
    <property type="match status" value="2"/>
</dbReference>
<dbReference type="GO" id="GO:0005829">
    <property type="term" value="C:cytosol"/>
    <property type="evidence" value="ECO:0007669"/>
    <property type="project" value="TreeGrafter"/>
</dbReference>
<evidence type="ECO:0000256" key="8">
    <source>
        <dbReference type="ARBA" id="ARBA00023052"/>
    </source>
</evidence>
<feature type="binding site" evidence="11">
    <location>
        <begin position="122"/>
        <end position="124"/>
    </location>
    <ligand>
        <name>thiamine diphosphate</name>
        <dbReference type="ChEBI" id="CHEBI:58937"/>
    </ligand>
</feature>
<evidence type="ECO:0000256" key="11">
    <source>
        <dbReference type="HAMAP-Rule" id="MF_00315"/>
    </source>
</evidence>
<dbReference type="NCBIfam" id="TIGR00204">
    <property type="entry name" value="dxs"/>
    <property type="match status" value="1"/>
</dbReference>
<evidence type="ECO:0000256" key="4">
    <source>
        <dbReference type="ARBA" id="ARBA00022679"/>
    </source>
</evidence>
<comment type="cofactor">
    <cofactor evidence="11">
        <name>thiamine diphosphate</name>
        <dbReference type="ChEBI" id="CHEBI:58937"/>
    </cofactor>
    <text evidence="11">Binds 1 thiamine pyrophosphate per subunit.</text>
</comment>
<comment type="function">
    <text evidence="10 11">Catalyzes the acyloin condensation reaction between C atoms 2 and 3 of pyruvate and glyceraldehyde 3-phosphate to yield 1-deoxy-D-xylulose-5-phosphate (DXP).</text>
</comment>
<keyword evidence="7 11" id="KW-0784">Thiamine biosynthesis</keyword>
<dbReference type="GO" id="GO:0030976">
    <property type="term" value="F:thiamine pyrophosphate binding"/>
    <property type="evidence" value="ECO:0007669"/>
    <property type="project" value="UniProtKB-UniRule"/>
</dbReference>
<evidence type="ECO:0000256" key="2">
    <source>
        <dbReference type="ARBA" id="ARBA00011081"/>
    </source>
</evidence>
<organism evidence="13 14">
    <name type="scientific">Desulfoferula mesophila</name>
    <dbReference type="NCBI Taxonomy" id="3058419"/>
    <lineage>
        <taxon>Bacteria</taxon>
        <taxon>Pseudomonadati</taxon>
        <taxon>Thermodesulfobacteriota</taxon>
        <taxon>Desulfarculia</taxon>
        <taxon>Desulfarculales</taxon>
        <taxon>Desulfarculaceae</taxon>
        <taxon>Desulfoferula</taxon>
    </lineage>
</organism>
<evidence type="ECO:0000259" key="12">
    <source>
        <dbReference type="SMART" id="SM00861"/>
    </source>
</evidence>
<keyword evidence="4 11" id="KW-0808">Transferase</keyword>
<dbReference type="InterPro" id="IPR005477">
    <property type="entry name" value="Dxylulose-5-P_synthase"/>
</dbReference>
<feature type="binding site" evidence="11">
    <location>
        <begin position="154"/>
        <end position="155"/>
    </location>
    <ligand>
        <name>thiamine diphosphate</name>
        <dbReference type="ChEBI" id="CHEBI:58937"/>
    </ligand>
</feature>
<comment type="catalytic activity">
    <reaction evidence="11">
        <text>D-glyceraldehyde 3-phosphate + pyruvate + H(+) = 1-deoxy-D-xylulose 5-phosphate + CO2</text>
        <dbReference type="Rhea" id="RHEA:12605"/>
        <dbReference type="ChEBI" id="CHEBI:15361"/>
        <dbReference type="ChEBI" id="CHEBI:15378"/>
        <dbReference type="ChEBI" id="CHEBI:16526"/>
        <dbReference type="ChEBI" id="CHEBI:57792"/>
        <dbReference type="ChEBI" id="CHEBI:59776"/>
        <dbReference type="EC" id="2.2.1.7"/>
    </reaction>
</comment>
<dbReference type="GO" id="GO:0008661">
    <property type="term" value="F:1-deoxy-D-xylulose-5-phosphate synthase activity"/>
    <property type="evidence" value="ECO:0007669"/>
    <property type="project" value="UniProtKB-UniRule"/>
</dbReference>
<dbReference type="InterPro" id="IPR049557">
    <property type="entry name" value="Transketolase_CS"/>
</dbReference>
<reference evidence="14" key="1">
    <citation type="journal article" date="2023" name="Arch. Microbiol.">
        <title>Desulfoferula mesophilus gen. nov. sp. nov., a mesophilic sulfate-reducing bacterium isolated from a brackish lake sediment.</title>
        <authorList>
            <person name="Watanabe T."/>
            <person name="Yabe T."/>
            <person name="Tsuji J.M."/>
            <person name="Fukui M."/>
        </authorList>
    </citation>
    <scope>NUCLEOTIDE SEQUENCE [LARGE SCALE GENOMIC DNA]</scope>
    <source>
        <strain evidence="14">12FAK</strain>
    </source>
</reference>
<feature type="binding site" evidence="11">
    <location>
        <position position="81"/>
    </location>
    <ligand>
        <name>thiamine diphosphate</name>
        <dbReference type="ChEBI" id="CHEBI:58937"/>
    </ligand>
</feature>
<dbReference type="NCBIfam" id="NF003933">
    <property type="entry name" value="PRK05444.2-2"/>
    <property type="match status" value="1"/>
</dbReference>
<dbReference type="Gene3D" id="3.40.50.920">
    <property type="match status" value="1"/>
</dbReference>
<proteinExistence type="inferred from homology"/>
<dbReference type="CDD" id="cd02007">
    <property type="entry name" value="TPP_DXS"/>
    <property type="match status" value="1"/>
</dbReference>
<dbReference type="PROSITE" id="PS00801">
    <property type="entry name" value="TRANSKETOLASE_1"/>
    <property type="match status" value="1"/>
</dbReference>
<name>A0AAU9EUV0_9BACT</name>
<dbReference type="FunFam" id="3.40.50.970:FF:000005">
    <property type="entry name" value="1-deoxy-D-xylulose-5-phosphate synthase"/>
    <property type="match status" value="1"/>
</dbReference>
<dbReference type="Pfam" id="PF13292">
    <property type="entry name" value="DXP_synthase_N"/>
    <property type="match status" value="1"/>
</dbReference>
<evidence type="ECO:0000256" key="3">
    <source>
        <dbReference type="ARBA" id="ARBA00011738"/>
    </source>
</evidence>
<dbReference type="CDD" id="cd07033">
    <property type="entry name" value="TPP_PYR_DXS_TK_like"/>
    <property type="match status" value="1"/>
</dbReference>
<dbReference type="Pfam" id="PF02779">
    <property type="entry name" value="Transket_pyr"/>
    <property type="match status" value="1"/>
</dbReference>
<dbReference type="Pfam" id="PF02780">
    <property type="entry name" value="Transketolase_C"/>
    <property type="match status" value="1"/>
</dbReference>
<dbReference type="InterPro" id="IPR033248">
    <property type="entry name" value="Transketolase_C"/>
</dbReference>
<keyword evidence="6 11" id="KW-0460">Magnesium</keyword>
<feature type="binding site" evidence="11">
    <location>
        <position position="182"/>
    </location>
    <ligand>
        <name>Mg(2+)</name>
        <dbReference type="ChEBI" id="CHEBI:18420"/>
    </ligand>
</feature>
<dbReference type="GO" id="GO:0009228">
    <property type="term" value="P:thiamine biosynthetic process"/>
    <property type="evidence" value="ECO:0007669"/>
    <property type="project" value="UniProtKB-UniRule"/>
</dbReference>
<dbReference type="PANTHER" id="PTHR43322">
    <property type="entry name" value="1-D-DEOXYXYLULOSE 5-PHOSPHATE SYNTHASE-RELATED"/>
    <property type="match status" value="1"/>
</dbReference>
<dbReference type="GO" id="GO:0016114">
    <property type="term" value="P:terpenoid biosynthetic process"/>
    <property type="evidence" value="ECO:0007669"/>
    <property type="project" value="UniProtKB-UniRule"/>
</dbReference>
<evidence type="ECO:0000256" key="6">
    <source>
        <dbReference type="ARBA" id="ARBA00022842"/>
    </source>
</evidence>
<accession>A0AAU9EUV0</accession>
<keyword evidence="8 11" id="KW-0786">Thiamine pyrophosphate</keyword>
<dbReference type="HAMAP" id="MF_00315">
    <property type="entry name" value="DXP_synth"/>
    <property type="match status" value="1"/>
</dbReference>
<dbReference type="InterPro" id="IPR005475">
    <property type="entry name" value="Transketolase-like_Pyr-bd"/>
</dbReference>
<gene>
    <name evidence="13" type="primary">dxs1</name>
    <name evidence="11" type="synonym">dxs</name>
    <name evidence="13" type="ORF">FAK_24510</name>
</gene>
<feature type="binding site" evidence="11">
    <location>
        <position position="153"/>
    </location>
    <ligand>
        <name>Mg(2+)</name>
        <dbReference type="ChEBI" id="CHEBI:18420"/>
    </ligand>
</feature>
<evidence type="ECO:0000256" key="10">
    <source>
        <dbReference type="ARBA" id="ARBA00055605"/>
    </source>
</evidence>
<keyword evidence="9 11" id="KW-0414">Isoprene biosynthesis</keyword>
<evidence type="ECO:0000256" key="7">
    <source>
        <dbReference type="ARBA" id="ARBA00022977"/>
    </source>
</evidence>
<dbReference type="SUPFAM" id="SSF52922">
    <property type="entry name" value="TK C-terminal domain-like"/>
    <property type="match status" value="1"/>
</dbReference>
<dbReference type="PROSITE" id="PS00802">
    <property type="entry name" value="TRANSKETOLASE_2"/>
    <property type="match status" value="1"/>
</dbReference>
<sequence>MCAANQPPVSLLDQIDSPDDLQDLNLRQLEDLAEELRQRIIDSVEKVGGHLAPSLGVVELTLALHYVFDTPVDKIVWDVGHQTYAHKLLTGRRDRFDTLRQLGGISGFPKRSESPHDAFDTGHSSTSISAALGLAVGERLKKGPGKVVAVIGDGSFTAGMAFEGMNQAGDLDEDLIVVFNDNGMSIAPNVGALSKFMSRALSGKAYQTFRKSMERRLKALGSMGEDLLNIARRSEESFKAFYTPGMLFEALKFNYVGPIDGHNLERLIETLKYVKPLQGPQLVHVITTKGRGYAPAEANPSHYHGVGARPPRRDPAAPPPPQSYTEVFGQTMLELARRRPEVMAITAAMPEGTGLAPFAEEFPERFVDVGIAEQHAVTFAAGLAVQGFHPVVAIYSTFMQRAFDQIVHDVCLTNLPVVLALDRGGIVGEDGATHQGLLDLSFLRCVPNLSLMSPADENELRHMLYTALEHDGPVALRYPRGKGVGVAHDEPLRILPWGKGEMRRPGKDVALIGIGVGVEACAQAAESLAQEGVEAAVVNARFVKPLDEELICEVAHTCGRLVTVEENEANGGFGSAVLELLARRGLTGIKVRVVALNDTFVEHGSQAQLRHLYGVDAQAVAEAARRLLD</sequence>
<dbReference type="AlphaFoldDB" id="A0AAU9EUV0"/>
<dbReference type="RefSeq" id="WP_338599714.1">
    <property type="nucleotide sequence ID" value="NZ_AP028679.1"/>
</dbReference>
<dbReference type="EMBL" id="AP028679">
    <property type="protein sequence ID" value="BEQ15385.1"/>
    <property type="molecule type" value="Genomic_DNA"/>
</dbReference>
<comment type="pathway">
    <text evidence="1 11">Metabolic intermediate biosynthesis; 1-deoxy-D-xylulose 5-phosphate biosynthesis; 1-deoxy-D-xylulose 5-phosphate from D-glyceraldehyde 3-phosphate and pyruvate: step 1/1.</text>
</comment>
<comment type="cofactor">
    <cofactor evidence="11">
        <name>Mg(2+)</name>
        <dbReference type="ChEBI" id="CHEBI:18420"/>
    </cofactor>
    <text evidence="11">Binds 1 Mg(2+) ion per subunit.</text>
</comment>
<dbReference type="GO" id="GO:0000287">
    <property type="term" value="F:magnesium ion binding"/>
    <property type="evidence" value="ECO:0007669"/>
    <property type="project" value="UniProtKB-UniRule"/>
</dbReference>
<protein>
    <recommendedName>
        <fullName evidence="11">1-deoxy-D-xylulose-5-phosphate synthase</fullName>
        <ecNumber evidence="11">2.2.1.7</ecNumber>
    </recommendedName>
    <alternativeName>
        <fullName evidence="11">1-deoxyxylulose-5-phosphate synthase</fullName>
        <shortName evidence="11">DXP synthase</shortName>
        <shortName evidence="11">DXPS</shortName>
    </alternativeName>
</protein>
<evidence type="ECO:0000256" key="5">
    <source>
        <dbReference type="ARBA" id="ARBA00022723"/>
    </source>
</evidence>
<evidence type="ECO:0000256" key="1">
    <source>
        <dbReference type="ARBA" id="ARBA00004980"/>
    </source>
</evidence>
<dbReference type="Gene3D" id="3.40.50.970">
    <property type="match status" value="2"/>
</dbReference>